<reference evidence="1 2" key="1">
    <citation type="submission" date="2017-05" db="EMBL/GenBank/DDBJ databases">
        <authorList>
            <person name="Varghese N."/>
            <person name="Submissions S."/>
        </authorList>
    </citation>
    <scope>NUCLEOTIDE SEQUENCE [LARGE SCALE GENOMIC DNA]</scope>
    <source>
        <strain evidence="1 2">DSM 29734</strain>
    </source>
</reference>
<proteinExistence type="predicted"/>
<gene>
    <name evidence="1" type="ORF">SAMN06265373_101753</name>
</gene>
<comment type="caution">
    <text evidence="1">The sequence shown here is derived from an EMBL/GenBank/DDBJ whole genome shotgun (WGS) entry which is preliminary data.</text>
</comment>
<organism evidence="1 2">
    <name type="scientific">Shimia sagamensis</name>
    <dbReference type="NCBI Taxonomy" id="1566352"/>
    <lineage>
        <taxon>Bacteria</taxon>
        <taxon>Pseudomonadati</taxon>
        <taxon>Pseudomonadota</taxon>
        <taxon>Alphaproteobacteria</taxon>
        <taxon>Rhodobacterales</taxon>
        <taxon>Roseobacteraceae</taxon>
    </lineage>
</organism>
<dbReference type="Proteomes" id="UP001157961">
    <property type="component" value="Unassembled WGS sequence"/>
</dbReference>
<sequence length="38" mass="4563">MFSRWTPGFDPVAFCEINLIKFLRYGNMLVHFADDYTF</sequence>
<evidence type="ECO:0000313" key="2">
    <source>
        <dbReference type="Proteomes" id="UP001157961"/>
    </source>
</evidence>
<dbReference type="EMBL" id="FXTY01000001">
    <property type="protein sequence ID" value="SMP07332.1"/>
    <property type="molecule type" value="Genomic_DNA"/>
</dbReference>
<evidence type="ECO:0000313" key="1">
    <source>
        <dbReference type="EMBL" id="SMP07332.1"/>
    </source>
</evidence>
<keyword evidence="2" id="KW-1185">Reference proteome</keyword>
<accession>A0ABY1NF43</accession>
<name>A0ABY1NF43_9RHOB</name>
<protein>
    <submittedName>
        <fullName evidence="1">Uncharacterized protein</fullName>
    </submittedName>
</protein>